<evidence type="ECO:0000313" key="4">
    <source>
        <dbReference type="EMBL" id="NIY71580.1"/>
    </source>
</evidence>
<dbReference type="EMBL" id="JAATOP010000002">
    <property type="protein sequence ID" value="NIY71580.1"/>
    <property type="molecule type" value="Genomic_DNA"/>
</dbReference>
<name>A0ABX0VUR8_9RHOB</name>
<evidence type="ECO:0000256" key="2">
    <source>
        <dbReference type="ARBA" id="ARBA00023002"/>
    </source>
</evidence>
<dbReference type="PRINTS" id="PR00080">
    <property type="entry name" value="SDRFAMILY"/>
</dbReference>
<dbReference type="InterPro" id="IPR002347">
    <property type="entry name" value="SDR_fam"/>
</dbReference>
<dbReference type="PANTHER" id="PTHR42760">
    <property type="entry name" value="SHORT-CHAIN DEHYDROGENASES/REDUCTASES FAMILY MEMBER"/>
    <property type="match status" value="1"/>
</dbReference>
<accession>A0ABX0VUR8</accession>
<keyword evidence="2" id="KW-0560">Oxidoreductase</keyword>
<evidence type="ECO:0000313" key="5">
    <source>
        <dbReference type="Proteomes" id="UP000709466"/>
    </source>
</evidence>
<evidence type="ECO:0000256" key="1">
    <source>
        <dbReference type="ARBA" id="ARBA00006484"/>
    </source>
</evidence>
<dbReference type="PROSITE" id="PS00061">
    <property type="entry name" value="ADH_SHORT"/>
    <property type="match status" value="1"/>
</dbReference>
<dbReference type="Gene3D" id="3.40.50.720">
    <property type="entry name" value="NAD(P)-binding Rossmann-like Domain"/>
    <property type="match status" value="1"/>
</dbReference>
<reference evidence="4 5" key="1">
    <citation type="submission" date="2020-03" db="EMBL/GenBank/DDBJ databases">
        <title>Bacterial isolates of synthetic phycosphere.</title>
        <authorList>
            <person name="Fu H."/>
            <person name="Moran M.A."/>
        </authorList>
    </citation>
    <scope>NUCLEOTIDE SEQUENCE [LARGE SCALE GENOMIC DNA]</scope>
    <source>
        <strain evidence="4 5">HF1</strain>
    </source>
</reference>
<dbReference type="CDD" id="cd05233">
    <property type="entry name" value="SDR_c"/>
    <property type="match status" value="1"/>
</dbReference>
<gene>
    <name evidence="4" type="ORF">HCZ30_03930</name>
</gene>
<dbReference type="PRINTS" id="PR00081">
    <property type="entry name" value="GDHRDH"/>
</dbReference>
<dbReference type="RefSeq" id="WP_167636517.1">
    <property type="nucleotide sequence ID" value="NZ_JAATOP010000002.1"/>
</dbReference>
<keyword evidence="5" id="KW-1185">Reference proteome</keyword>
<dbReference type="InterPro" id="IPR020904">
    <property type="entry name" value="Sc_DH/Rdtase_CS"/>
</dbReference>
<dbReference type="Proteomes" id="UP000709466">
    <property type="component" value="Unassembled WGS sequence"/>
</dbReference>
<dbReference type="InterPro" id="IPR036291">
    <property type="entry name" value="NAD(P)-bd_dom_sf"/>
</dbReference>
<proteinExistence type="inferred from homology"/>
<protein>
    <submittedName>
        <fullName evidence="4">SDR family oxidoreductase</fullName>
    </submittedName>
</protein>
<comment type="similarity">
    <text evidence="1 3">Belongs to the short-chain dehydrogenases/reductases (SDR) family.</text>
</comment>
<dbReference type="PANTHER" id="PTHR42760:SF37">
    <property type="entry name" value="CLAVALDEHYDE DEHYDROGENASE"/>
    <property type="match status" value="1"/>
</dbReference>
<comment type="caution">
    <text evidence="4">The sequence shown here is derived from an EMBL/GenBank/DDBJ whole genome shotgun (WGS) entry which is preliminary data.</text>
</comment>
<evidence type="ECO:0000256" key="3">
    <source>
        <dbReference type="RuleBase" id="RU000363"/>
    </source>
</evidence>
<organism evidence="4 5">
    <name type="scientific">Marivivens donghaensis</name>
    <dbReference type="NCBI Taxonomy" id="1699413"/>
    <lineage>
        <taxon>Bacteria</taxon>
        <taxon>Pseudomonadati</taxon>
        <taxon>Pseudomonadota</taxon>
        <taxon>Alphaproteobacteria</taxon>
        <taxon>Rhodobacterales</taxon>
        <taxon>Paracoccaceae</taxon>
        <taxon>Marivivens group</taxon>
        <taxon>Marivivens</taxon>
    </lineage>
</organism>
<dbReference type="SUPFAM" id="SSF51735">
    <property type="entry name" value="NAD(P)-binding Rossmann-fold domains"/>
    <property type="match status" value="1"/>
</dbReference>
<sequence length="249" mass="26556">MDLNGKVVVITGASRGIGEAAARAFVAAGAKVALLARSEDRIADLAGELGENSLAIPCDVSRFWEVQEAIAATVERWGTVDILINNAGMIEPMARLEETDPEDWGRAIDVNLKGVYNGTRVVLPLMVAAGDGTIINISSGAAHNAYEHWSAYCTSKAGVYMITRQVHLENGAQGVRSLGLSPGTVATQMQKEIKASGRGRVAELEWSDHIPPEWPAKALLWMCGSEADAYLGQDVSLREDSIRKAIGVA</sequence>
<dbReference type="Pfam" id="PF00106">
    <property type="entry name" value="adh_short"/>
    <property type="match status" value="1"/>
</dbReference>